<accession>A0A0A9GRF1</accession>
<sequence length="17" mass="1971">MLLTLVIFNLTFSCSRI</sequence>
<reference evidence="1" key="2">
    <citation type="journal article" date="2015" name="Data Brief">
        <title>Shoot transcriptome of the giant reed, Arundo donax.</title>
        <authorList>
            <person name="Barrero R.A."/>
            <person name="Guerrero F.D."/>
            <person name="Moolhuijzen P."/>
            <person name="Goolsby J.A."/>
            <person name="Tidwell J."/>
            <person name="Bellgard S.E."/>
            <person name="Bellgard M.I."/>
        </authorList>
    </citation>
    <scope>NUCLEOTIDE SEQUENCE</scope>
    <source>
        <tissue evidence="1">Shoot tissue taken approximately 20 cm above the soil surface</tissue>
    </source>
</reference>
<name>A0A0A9GRF1_ARUDO</name>
<dbReference type="EMBL" id="GBRH01170166">
    <property type="protein sequence ID" value="JAE27730.1"/>
    <property type="molecule type" value="Transcribed_RNA"/>
</dbReference>
<reference evidence="1" key="1">
    <citation type="submission" date="2014-09" db="EMBL/GenBank/DDBJ databases">
        <authorList>
            <person name="Magalhaes I.L.F."/>
            <person name="Oliveira U."/>
            <person name="Santos F.R."/>
            <person name="Vidigal T.H.D.A."/>
            <person name="Brescovit A.D."/>
            <person name="Santos A.J."/>
        </authorList>
    </citation>
    <scope>NUCLEOTIDE SEQUENCE</scope>
    <source>
        <tissue evidence="1">Shoot tissue taken approximately 20 cm above the soil surface</tissue>
    </source>
</reference>
<evidence type="ECO:0000313" key="1">
    <source>
        <dbReference type="EMBL" id="JAE27730.1"/>
    </source>
</evidence>
<dbReference type="AlphaFoldDB" id="A0A0A9GRF1"/>
<proteinExistence type="predicted"/>
<protein>
    <submittedName>
        <fullName evidence="1">Uncharacterized protein</fullName>
    </submittedName>
</protein>
<organism evidence="1">
    <name type="scientific">Arundo donax</name>
    <name type="common">Giant reed</name>
    <name type="synonym">Donax arundinaceus</name>
    <dbReference type="NCBI Taxonomy" id="35708"/>
    <lineage>
        <taxon>Eukaryota</taxon>
        <taxon>Viridiplantae</taxon>
        <taxon>Streptophyta</taxon>
        <taxon>Embryophyta</taxon>
        <taxon>Tracheophyta</taxon>
        <taxon>Spermatophyta</taxon>
        <taxon>Magnoliopsida</taxon>
        <taxon>Liliopsida</taxon>
        <taxon>Poales</taxon>
        <taxon>Poaceae</taxon>
        <taxon>PACMAD clade</taxon>
        <taxon>Arundinoideae</taxon>
        <taxon>Arundineae</taxon>
        <taxon>Arundo</taxon>
    </lineage>
</organism>